<sequence length="145" mass="16073">MSPKYAGALRPVKVFGTDLPQLQSFSDLAWLKWTATYDQEPTTMRYFLSVWITNMETLAVFENVMSEAGLASTPAWPGYEVAANTESGAAILGTPNALAFSYFLIQHKARLGHLHVFKITLFATCDGSANMLFHVEPVPKEDELL</sequence>
<evidence type="ECO:0000313" key="1">
    <source>
        <dbReference type="EMBL" id="KAF2848097.1"/>
    </source>
</evidence>
<gene>
    <name evidence="1" type="ORF">T440DRAFT_176911</name>
</gene>
<dbReference type="OrthoDB" id="5337308at2759"/>
<dbReference type="EMBL" id="MU006320">
    <property type="protein sequence ID" value="KAF2848097.1"/>
    <property type="molecule type" value="Genomic_DNA"/>
</dbReference>
<proteinExistence type="predicted"/>
<keyword evidence="2" id="KW-1185">Reference proteome</keyword>
<evidence type="ECO:0000313" key="2">
    <source>
        <dbReference type="Proteomes" id="UP000799423"/>
    </source>
</evidence>
<name>A0A6A7B0E5_9PLEO</name>
<reference evidence="1" key="1">
    <citation type="submission" date="2020-01" db="EMBL/GenBank/DDBJ databases">
        <authorList>
            <consortium name="DOE Joint Genome Institute"/>
            <person name="Haridas S."/>
            <person name="Albert R."/>
            <person name="Binder M."/>
            <person name="Bloem J."/>
            <person name="Labutti K."/>
            <person name="Salamov A."/>
            <person name="Andreopoulos B."/>
            <person name="Baker S.E."/>
            <person name="Barry K."/>
            <person name="Bills G."/>
            <person name="Bluhm B.H."/>
            <person name="Cannon C."/>
            <person name="Castanera R."/>
            <person name="Culley D.E."/>
            <person name="Daum C."/>
            <person name="Ezra D."/>
            <person name="Gonzalez J.B."/>
            <person name="Henrissat B."/>
            <person name="Kuo A."/>
            <person name="Liang C."/>
            <person name="Lipzen A."/>
            <person name="Lutzoni F."/>
            <person name="Magnuson J."/>
            <person name="Mondo S."/>
            <person name="Nolan M."/>
            <person name="Ohm R."/>
            <person name="Pangilinan J."/>
            <person name="Park H.-J."/>
            <person name="Ramirez L."/>
            <person name="Alfaro M."/>
            <person name="Sun H."/>
            <person name="Tritt A."/>
            <person name="Yoshinaga Y."/>
            <person name="Zwiers L.-H."/>
            <person name="Turgeon B.G."/>
            <person name="Goodwin S.B."/>
            <person name="Spatafora J.W."/>
            <person name="Crous P.W."/>
            <person name="Grigoriev I.V."/>
        </authorList>
    </citation>
    <scope>NUCLEOTIDE SEQUENCE</scope>
    <source>
        <strain evidence="1">IPT5</strain>
    </source>
</reference>
<accession>A0A6A7B0E5</accession>
<organism evidence="1 2">
    <name type="scientific">Plenodomus tracheiphilus IPT5</name>
    <dbReference type="NCBI Taxonomy" id="1408161"/>
    <lineage>
        <taxon>Eukaryota</taxon>
        <taxon>Fungi</taxon>
        <taxon>Dikarya</taxon>
        <taxon>Ascomycota</taxon>
        <taxon>Pezizomycotina</taxon>
        <taxon>Dothideomycetes</taxon>
        <taxon>Pleosporomycetidae</taxon>
        <taxon>Pleosporales</taxon>
        <taxon>Pleosporineae</taxon>
        <taxon>Leptosphaeriaceae</taxon>
        <taxon>Plenodomus</taxon>
    </lineage>
</organism>
<dbReference type="AlphaFoldDB" id="A0A6A7B0E5"/>
<protein>
    <submittedName>
        <fullName evidence="1">Uncharacterized protein</fullName>
    </submittedName>
</protein>
<dbReference type="Proteomes" id="UP000799423">
    <property type="component" value="Unassembled WGS sequence"/>
</dbReference>